<proteinExistence type="predicted"/>
<gene>
    <name evidence="1" type="ORF">XNOV1_A033727</name>
</gene>
<keyword evidence="2" id="KW-1185">Reference proteome</keyword>
<name>A0AAV1HL09_XYRNO</name>
<sequence length="112" mass="12795">MRHSCKSDSQTLAETLPSFLGWRKLCSLICFFLSLRLQNPGIKKRPFPLSSPSKQHHGSFFSEAFSEHQIRPSLSYHCNYAFHCPDTKDDRMCGIGPGFHYVSASFRINGLR</sequence>
<dbReference type="Proteomes" id="UP001178508">
    <property type="component" value="Chromosome 22"/>
</dbReference>
<evidence type="ECO:0000313" key="1">
    <source>
        <dbReference type="EMBL" id="CAJ1085388.1"/>
    </source>
</evidence>
<protein>
    <submittedName>
        <fullName evidence="1">Uncharacterized protein</fullName>
    </submittedName>
</protein>
<accession>A0AAV1HL09</accession>
<dbReference type="EMBL" id="OY660885">
    <property type="protein sequence ID" value="CAJ1085388.1"/>
    <property type="molecule type" value="Genomic_DNA"/>
</dbReference>
<organism evidence="1 2">
    <name type="scientific">Xyrichtys novacula</name>
    <name type="common">Pearly razorfish</name>
    <name type="synonym">Hemipteronotus novacula</name>
    <dbReference type="NCBI Taxonomy" id="13765"/>
    <lineage>
        <taxon>Eukaryota</taxon>
        <taxon>Metazoa</taxon>
        <taxon>Chordata</taxon>
        <taxon>Craniata</taxon>
        <taxon>Vertebrata</taxon>
        <taxon>Euteleostomi</taxon>
        <taxon>Actinopterygii</taxon>
        <taxon>Neopterygii</taxon>
        <taxon>Teleostei</taxon>
        <taxon>Neoteleostei</taxon>
        <taxon>Acanthomorphata</taxon>
        <taxon>Eupercaria</taxon>
        <taxon>Labriformes</taxon>
        <taxon>Labridae</taxon>
        <taxon>Xyrichtys</taxon>
    </lineage>
</organism>
<dbReference type="AlphaFoldDB" id="A0AAV1HL09"/>
<evidence type="ECO:0000313" key="2">
    <source>
        <dbReference type="Proteomes" id="UP001178508"/>
    </source>
</evidence>
<reference evidence="1" key="1">
    <citation type="submission" date="2023-08" db="EMBL/GenBank/DDBJ databases">
        <authorList>
            <person name="Alioto T."/>
            <person name="Alioto T."/>
            <person name="Gomez Garrido J."/>
        </authorList>
    </citation>
    <scope>NUCLEOTIDE SEQUENCE</scope>
</reference>